<feature type="compositionally biased region" description="Gly residues" evidence="2">
    <location>
        <begin position="314"/>
        <end position="323"/>
    </location>
</feature>
<evidence type="ECO:0000256" key="4">
    <source>
        <dbReference type="SAM" id="SignalP"/>
    </source>
</evidence>
<dbReference type="RefSeq" id="WP_086576681.1">
    <property type="nucleotide sequence ID" value="NZ_NGFP01000162.1"/>
</dbReference>
<gene>
    <name evidence="6" type="ORF">CA984_28880</name>
</gene>
<evidence type="ECO:0000256" key="3">
    <source>
        <dbReference type="SAM" id="Phobius"/>
    </source>
</evidence>
<evidence type="ECO:0000259" key="5">
    <source>
        <dbReference type="Pfam" id="PF14257"/>
    </source>
</evidence>
<sequence length="457" mass="47338">MSRFRYGRRLAVPLAGLALLVSACGGTGGFTTSDSAPAPAAGRQTRGPDGESGAGESAPRPAEPRARTEQVKVVPQDRAIIYTAEMTVRAKDVTGAADRARQIVTTAGGHLAMEKSDAYSGGEGSAMLVFKIPPGGYPGVLERLGKELGTRESLQQNTEDVTEQVADVESRLRSAKSALDSLRALLKKADTIGEVLDVEREISGRESDLEALQARQKSLASQTSLATLTLNLVGPATVIPEEEDEPSGFLGGLRSGWNGFVTALKIGLTVLGVLLPWLIVIVPLWLLVAFMLRRSRRNGSRKAPSRPLAAAPGGPAGSPGGQGSQWVFDGPERDQAPDGPGQAQLSEQGRAPDGPGRAQPSERAQVPDGPGHAQPSGRAQVPDGPGHAQPSGRAQVPDGPGRAQPSGRAQVPDGPGRPQPSERDRTPDGPGRAQPSEQGRAPGGPGRGTGPDPSEGP</sequence>
<dbReference type="Pfam" id="PF14257">
    <property type="entry name" value="DUF4349"/>
    <property type="match status" value="1"/>
</dbReference>
<reference evidence="6 7" key="1">
    <citation type="submission" date="2017-05" db="EMBL/GenBank/DDBJ databases">
        <title>Biotechnological potential of actinobacteria isolated from South African environments.</title>
        <authorList>
            <person name="Le Roes-Hill M."/>
            <person name="Prins A."/>
            <person name="Durrell K.A."/>
        </authorList>
    </citation>
    <scope>NUCLEOTIDE SEQUENCE [LARGE SCALE GENOMIC DNA]</scope>
    <source>
        <strain evidence="6">M26</strain>
    </source>
</reference>
<evidence type="ECO:0000313" key="7">
    <source>
        <dbReference type="Proteomes" id="UP000194761"/>
    </source>
</evidence>
<feature type="coiled-coil region" evidence="1">
    <location>
        <begin position="151"/>
        <end position="185"/>
    </location>
</feature>
<keyword evidence="3" id="KW-0812">Transmembrane</keyword>
<dbReference type="AlphaFoldDB" id="A0A243RDE5"/>
<comment type="caution">
    <text evidence="6">The sequence shown here is derived from an EMBL/GenBank/DDBJ whole genome shotgun (WGS) entry which is preliminary data.</text>
</comment>
<protein>
    <recommendedName>
        <fullName evidence="5">DUF4349 domain-containing protein</fullName>
    </recommendedName>
</protein>
<evidence type="ECO:0000313" key="6">
    <source>
        <dbReference type="EMBL" id="OUC92753.1"/>
    </source>
</evidence>
<proteinExistence type="predicted"/>
<keyword evidence="4" id="KW-0732">Signal</keyword>
<accession>A0A243RDE5</accession>
<feature type="domain" description="DUF4349" evidence="5">
    <location>
        <begin position="78"/>
        <end position="288"/>
    </location>
</feature>
<name>A0A243RDE5_9ACTN</name>
<evidence type="ECO:0000256" key="1">
    <source>
        <dbReference type="SAM" id="Coils"/>
    </source>
</evidence>
<dbReference type="PROSITE" id="PS51257">
    <property type="entry name" value="PROKAR_LIPOPROTEIN"/>
    <property type="match status" value="1"/>
</dbReference>
<organism evidence="6 7">
    <name type="scientific">Streptosporangium minutum</name>
    <dbReference type="NCBI Taxonomy" id="569862"/>
    <lineage>
        <taxon>Bacteria</taxon>
        <taxon>Bacillati</taxon>
        <taxon>Actinomycetota</taxon>
        <taxon>Actinomycetes</taxon>
        <taxon>Streptosporangiales</taxon>
        <taxon>Streptosporangiaceae</taxon>
        <taxon>Streptosporangium</taxon>
    </lineage>
</organism>
<dbReference type="EMBL" id="NGFP01000162">
    <property type="protein sequence ID" value="OUC92753.1"/>
    <property type="molecule type" value="Genomic_DNA"/>
</dbReference>
<dbReference type="Proteomes" id="UP000194761">
    <property type="component" value="Unassembled WGS sequence"/>
</dbReference>
<keyword evidence="1" id="KW-0175">Coiled coil</keyword>
<evidence type="ECO:0000256" key="2">
    <source>
        <dbReference type="SAM" id="MobiDB-lite"/>
    </source>
</evidence>
<feature type="signal peptide" evidence="4">
    <location>
        <begin position="1"/>
        <end position="23"/>
    </location>
</feature>
<feature type="region of interest" description="Disordered" evidence="2">
    <location>
        <begin position="30"/>
        <end position="72"/>
    </location>
</feature>
<keyword evidence="3" id="KW-0472">Membrane</keyword>
<feature type="region of interest" description="Disordered" evidence="2">
    <location>
        <begin position="298"/>
        <end position="457"/>
    </location>
</feature>
<feature type="transmembrane region" description="Helical" evidence="3">
    <location>
        <begin position="268"/>
        <end position="292"/>
    </location>
</feature>
<keyword evidence="7" id="KW-1185">Reference proteome</keyword>
<keyword evidence="3" id="KW-1133">Transmembrane helix</keyword>
<feature type="chain" id="PRO_5038883547" description="DUF4349 domain-containing protein" evidence="4">
    <location>
        <begin position="24"/>
        <end position="457"/>
    </location>
</feature>
<dbReference type="InterPro" id="IPR025645">
    <property type="entry name" value="DUF4349"/>
</dbReference>